<dbReference type="InterPro" id="IPR005746">
    <property type="entry name" value="Thioredoxin"/>
</dbReference>
<evidence type="ECO:0000256" key="5">
    <source>
        <dbReference type="ARBA" id="ARBA00023284"/>
    </source>
</evidence>
<evidence type="ECO:0000259" key="8">
    <source>
        <dbReference type="PROSITE" id="PS51352"/>
    </source>
</evidence>
<sequence length="108" mass="11855">MTSKVTTLNDATFQENLQNGSTFAVRLWAEWCMPCRMMSPIYDEVAGRVADDSLIMGEVNIDEFPSVAAQLGIRSIPTVVVFKDGKEVTRSAGMMPAPQLEELVLSAK</sequence>
<evidence type="ECO:0000313" key="9">
    <source>
        <dbReference type="EMBL" id="ANQ14497.1"/>
    </source>
</evidence>
<dbReference type="PIRSF" id="PIRSF000077">
    <property type="entry name" value="Thioredoxin"/>
    <property type="match status" value="1"/>
</dbReference>
<dbReference type="PANTHER" id="PTHR45663">
    <property type="entry name" value="GEO12009P1"/>
    <property type="match status" value="1"/>
</dbReference>
<keyword evidence="10" id="KW-1185">Reference proteome</keyword>
<dbReference type="CDD" id="cd02947">
    <property type="entry name" value="TRX_family"/>
    <property type="match status" value="1"/>
</dbReference>
<dbReference type="KEGG" id="vna:PN96_21775"/>
<keyword evidence="2" id="KW-0813">Transport</keyword>
<dbReference type="AlphaFoldDB" id="A0AAN1CX67"/>
<dbReference type="InterPro" id="IPR013766">
    <property type="entry name" value="Thioredoxin_domain"/>
</dbReference>
<dbReference type="PANTHER" id="PTHR45663:SF11">
    <property type="entry name" value="GEO12009P1"/>
    <property type="match status" value="1"/>
</dbReference>
<proteinExistence type="inferred from homology"/>
<keyword evidence="3" id="KW-0249">Electron transport</keyword>
<evidence type="ECO:0000256" key="1">
    <source>
        <dbReference type="ARBA" id="ARBA00008987"/>
    </source>
</evidence>
<name>A0AAN1CX67_VIBNA</name>
<gene>
    <name evidence="9" type="ORF">BA890_17270</name>
</gene>
<comment type="similarity">
    <text evidence="1 6">Belongs to the thioredoxin family.</text>
</comment>
<dbReference type="GO" id="GO:0005737">
    <property type="term" value="C:cytoplasm"/>
    <property type="evidence" value="ECO:0007669"/>
    <property type="project" value="TreeGrafter"/>
</dbReference>
<feature type="disulfide bond" description="Redox-active" evidence="7">
    <location>
        <begin position="32"/>
        <end position="35"/>
    </location>
</feature>
<dbReference type="GeneID" id="70915475"/>
<evidence type="ECO:0000256" key="7">
    <source>
        <dbReference type="PIRSR" id="PIRSR000077-4"/>
    </source>
</evidence>
<accession>A0AAN1CX67</accession>
<dbReference type="PROSITE" id="PS51352">
    <property type="entry name" value="THIOREDOXIN_2"/>
    <property type="match status" value="1"/>
</dbReference>
<feature type="domain" description="Thioredoxin" evidence="8">
    <location>
        <begin position="1"/>
        <end position="108"/>
    </location>
</feature>
<dbReference type="Proteomes" id="UP000092741">
    <property type="component" value="Chromosome 2"/>
</dbReference>
<keyword evidence="4 7" id="KW-1015">Disulfide bond</keyword>
<dbReference type="PRINTS" id="PR00421">
    <property type="entry name" value="THIOREDOXIN"/>
</dbReference>
<dbReference type="Gene3D" id="3.40.30.10">
    <property type="entry name" value="Glutaredoxin"/>
    <property type="match status" value="1"/>
</dbReference>
<protein>
    <recommendedName>
        <fullName evidence="6">Thioredoxin</fullName>
    </recommendedName>
</protein>
<evidence type="ECO:0000256" key="3">
    <source>
        <dbReference type="ARBA" id="ARBA00022982"/>
    </source>
</evidence>
<dbReference type="InterPro" id="IPR036249">
    <property type="entry name" value="Thioredoxin-like_sf"/>
</dbReference>
<evidence type="ECO:0000256" key="4">
    <source>
        <dbReference type="ARBA" id="ARBA00023157"/>
    </source>
</evidence>
<organism evidence="9 10">
    <name type="scientific">Vibrio natriegens NBRC 15636 = ATCC 14048 = DSM 759</name>
    <dbReference type="NCBI Taxonomy" id="1219067"/>
    <lineage>
        <taxon>Bacteria</taxon>
        <taxon>Pseudomonadati</taxon>
        <taxon>Pseudomonadota</taxon>
        <taxon>Gammaproteobacteria</taxon>
        <taxon>Vibrionales</taxon>
        <taxon>Vibrionaceae</taxon>
        <taxon>Vibrio</taxon>
    </lineage>
</organism>
<evidence type="ECO:0000256" key="6">
    <source>
        <dbReference type="PIRNR" id="PIRNR000077"/>
    </source>
</evidence>
<dbReference type="RefSeq" id="WP_020336074.1">
    <property type="nucleotide sequence ID" value="NZ_ATFJ01000039.1"/>
</dbReference>
<dbReference type="SUPFAM" id="SSF52833">
    <property type="entry name" value="Thioredoxin-like"/>
    <property type="match status" value="1"/>
</dbReference>
<dbReference type="GO" id="GO:0015035">
    <property type="term" value="F:protein-disulfide reductase activity"/>
    <property type="evidence" value="ECO:0007669"/>
    <property type="project" value="InterPro"/>
</dbReference>
<reference evidence="9 10" key="1">
    <citation type="submission" date="2016-07" db="EMBL/GenBank/DDBJ databases">
        <title>Developing Vibrio natriegens as a novel, fast-growing host for biotechnology.</title>
        <authorList>
            <person name="Weinstock M.T."/>
            <person name="Hesek E.D."/>
            <person name="Wilson C.M."/>
            <person name="Gibson D.G."/>
        </authorList>
    </citation>
    <scope>NUCLEOTIDE SEQUENCE [LARGE SCALE GENOMIC DNA]</scope>
    <source>
        <strain evidence="9 10">ATCC 14048</strain>
    </source>
</reference>
<evidence type="ECO:0000256" key="2">
    <source>
        <dbReference type="ARBA" id="ARBA00022448"/>
    </source>
</evidence>
<dbReference type="Pfam" id="PF00085">
    <property type="entry name" value="Thioredoxin"/>
    <property type="match status" value="1"/>
</dbReference>
<keyword evidence="5 7" id="KW-0676">Redox-active center</keyword>
<evidence type="ECO:0000313" key="10">
    <source>
        <dbReference type="Proteomes" id="UP000092741"/>
    </source>
</evidence>
<dbReference type="EMBL" id="CP016346">
    <property type="protein sequence ID" value="ANQ14497.1"/>
    <property type="molecule type" value="Genomic_DNA"/>
</dbReference>